<reference evidence="9 10" key="1">
    <citation type="submission" date="2018-08" db="EMBL/GenBank/DDBJ databases">
        <title>Mucilaginibacter sp. MYSH2.</title>
        <authorList>
            <person name="Seo T."/>
        </authorList>
    </citation>
    <scope>NUCLEOTIDE SEQUENCE [LARGE SCALE GENOMIC DNA]</scope>
    <source>
        <strain evidence="9 10">MYSH2</strain>
    </source>
</reference>
<dbReference type="GO" id="GO:0005886">
    <property type="term" value="C:plasma membrane"/>
    <property type="evidence" value="ECO:0007669"/>
    <property type="project" value="UniProtKB-SubCell"/>
</dbReference>
<accession>A0A372NPU8</accession>
<evidence type="ECO:0000256" key="3">
    <source>
        <dbReference type="ARBA" id="ARBA00022670"/>
    </source>
</evidence>
<comment type="subcellular location">
    <subcellularLocation>
        <location evidence="1">Cell membrane</location>
        <topology evidence="1">Multi-pass membrane protein</topology>
    </subcellularLocation>
</comment>
<dbReference type="EMBL" id="QWDC01000003">
    <property type="protein sequence ID" value="RFZ90951.1"/>
    <property type="molecule type" value="Genomic_DNA"/>
</dbReference>
<organism evidence="9 10">
    <name type="scientific">Mucilaginibacter conchicola</name>
    <dbReference type="NCBI Taxonomy" id="2303333"/>
    <lineage>
        <taxon>Bacteria</taxon>
        <taxon>Pseudomonadati</taxon>
        <taxon>Bacteroidota</taxon>
        <taxon>Sphingobacteriia</taxon>
        <taxon>Sphingobacteriales</taxon>
        <taxon>Sphingobacteriaceae</taxon>
        <taxon>Mucilaginibacter</taxon>
    </lineage>
</organism>
<evidence type="ECO:0000256" key="1">
    <source>
        <dbReference type="ARBA" id="ARBA00004651"/>
    </source>
</evidence>
<dbReference type="GO" id="GO:0006508">
    <property type="term" value="P:proteolysis"/>
    <property type="evidence" value="ECO:0007669"/>
    <property type="project" value="UniProtKB-KW"/>
</dbReference>
<name>A0A372NPU8_9SPHI</name>
<keyword evidence="4 8" id="KW-0812">Transmembrane</keyword>
<sequence>MSNQVANAEQKKRGNRVALIFIAKLFLIYFLLHEANRFMFSATTPGGRFYNDFIAAHLNYVQGLRNLLIIPSTWIIKAFGFITYYNATEIMVIDGPILSINFDCLGLYIMSFLVAFAIAFPAHWKSKCKILAITILSVYVLNVIRISALGVLLKAYPAQQAYFDYHHEAFSIAVYVVIFFILYSWIKKNALIKAVR</sequence>
<keyword evidence="5" id="KW-0378">Hydrolase</keyword>
<dbReference type="Pfam" id="PF09721">
    <property type="entry name" value="Exosortase_EpsH"/>
    <property type="match status" value="1"/>
</dbReference>
<evidence type="ECO:0000256" key="4">
    <source>
        <dbReference type="ARBA" id="ARBA00022692"/>
    </source>
</evidence>
<feature type="transmembrane region" description="Helical" evidence="8">
    <location>
        <begin position="15"/>
        <end position="32"/>
    </location>
</feature>
<feature type="transmembrane region" description="Helical" evidence="8">
    <location>
        <begin position="105"/>
        <end position="124"/>
    </location>
</feature>
<evidence type="ECO:0000256" key="2">
    <source>
        <dbReference type="ARBA" id="ARBA00022475"/>
    </source>
</evidence>
<evidence type="ECO:0008006" key="11">
    <source>
        <dbReference type="Google" id="ProtNLM"/>
    </source>
</evidence>
<feature type="transmembrane region" description="Helical" evidence="8">
    <location>
        <begin position="67"/>
        <end position="85"/>
    </location>
</feature>
<dbReference type="NCBIfam" id="NF046083">
    <property type="entry name" value="exosort_XrtY"/>
    <property type="match status" value="1"/>
</dbReference>
<keyword evidence="6 8" id="KW-1133">Transmembrane helix</keyword>
<evidence type="ECO:0000256" key="8">
    <source>
        <dbReference type="SAM" id="Phobius"/>
    </source>
</evidence>
<keyword evidence="10" id="KW-1185">Reference proteome</keyword>
<gene>
    <name evidence="9" type="ORF">D0C36_18570</name>
</gene>
<comment type="caution">
    <text evidence="9">The sequence shown here is derived from an EMBL/GenBank/DDBJ whole genome shotgun (WGS) entry which is preliminary data.</text>
</comment>
<dbReference type="RefSeq" id="WP_117393153.1">
    <property type="nucleotide sequence ID" value="NZ_QWDC01000003.1"/>
</dbReference>
<evidence type="ECO:0000256" key="5">
    <source>
        <dbReference type="ARBA" id="ARBA00022801"/>
    </source>
</evidence>
<evidence type="ECO:0000313" key="10">
    <source>
        <dbReference type="Proteomes" id="UP000264217"/>
    </source>
</evidence>
<protein>
    <recommendedName>
        <fullName evidence="11">Exosortase/archaeosortase family protein</fullName>
    </recommendedName>
</protein>
<dbReference type="NCBIfam" id="TIGR04178">
    <property type="entry name" value="exo_archaeo"/>
    <property type="match status" value="1"/>
</dbReference>
<dbReference type="OrthoDB" id="793901at2"/>
<dbReference type="GO" id="GO:0008233">
    <property type="term" value="F:peptidase activity"/>
    <property type="evidence" value="ECO:0007669"/>
    <property type="project" value="UniProtKB-KW"/>
</dbReference>
<dbReference type="InterPro" id="IPR026392">
    <property type="entry name" value="Exo/Archaeosortase_dom"/>
</dbReference>
<dbReference type="Proteomes" id="UP000264217">
    <property type="component" value="Unassembled WGS sequence"/>
</dbReference>
<keyword evidence="7 8" id="KW-0472">Membrane</keyword>
<keyword evidence="3" id="KW-0645">Protease</keyword>
<feature type="transmembrane region" description="Helical" evidence="8">
    <location>
        <begin position="165"/>
        <end position="186"/>
    </location>
</feature>
<proteinExistence type="predicted"/>
<feature type="transmembrane region" description="Helical" evidence="8">
    <location>
        <begin position="131"/>
        <end position="153"/>
    </location>
</feature>
<keyword evidence="2" id="KW-1003">Cell membrane</keyword>
<evidence type="ECO:0000313" key="9">
    <source>
        <dbReference type="EMBL" id="RFZ90951.1"/>
    </source>
</evidence>
<dbReference type="AlphaFoldDB" id="A0A372NPU8"/>
<evidence type="ECO:0000256" key="6">
    <source>
        <dbReference type="ARBA" id="ARBA00022989"/>
    </source>
</evidence>
<dbReference type="InterPro" id="IPR019127">
    <property type="entry name" value="Exosortase"/>
</dbReference>
<evidence type="ECO:0000256" key="7">
    <source>
        <dbReference type="ARBA" id="ARBA00023136"/>
    </source>
</evidence>